<dbReference type="Pfam" id="PF13905">
    <property type="entry name" value="Thioredoxin_8"/>
    <property type="match status" value="1"/>
</dbReference>
<evidence type="ECO:0000256" key="4">
    <source>
        <dbReference type="ARBA" id="ARBA00023284"/>
    </source>
</evidence>
<dbReference type="CDD" id="cd02966">
    <property type="entry name" value="TlpA_like_family"/>
    <property type="match status" value="1"/>
</dbReference>
<keyword evidence="4" id="KW-0676">Redox-active center</keyword>
<dbReference type="InterPro" id="IPR013766">
    <property type="entry name" value="Thioredoxin_domain"/>
</dbReference>
<dbReference type="OrthoDB" id="6399635at2"/>
<accession>A0A2T0TF48</accession>
<evidence type="ECO:0000313" key="8">
    <source>
        <dbReference type="Proteomes" id="UP000238375"/>
    </source>
</evidence>
<dbReference type="GO" id="GO:0030313">
    <property type="term" value="C:cell envelope"/>
    <property type="evidence" value="ECO:0007669"/>
    <property type="project" value="UniProtKB-SubCell"/>
</dbReference>
<comment type="subcellular location">
    <subcellularLocation>
        <location evidence="1">Cell envelope</location>
    </subcellularLocation>
</comment>
<feature type="signal peptide" evidence="5">
    <location>
        <begin position="1"/>
        <end position="18"/>
    </location>
</feature>
<organism evidence="7 8">
    <name type="scientific">Spirosoma oryzae</name>
    <dbReference type="NCBI Taxonomy" id="1469603"/>
    <lineage>
        <taxon>Bacteria</taxon>
        <taxon>Pseudomonadati</taxon>
        <taxon>Bacteroidota</taxon>
        <taxon>Cytophagia</taxon>
        <taxon>Cytophagales</taxon>
        <taxon>Cytophagaceae</taxon>
        <taxon>Spirosoma</taxon>
    </lineage>
</organism>
<protein>
    <submittedName>
        <fullName evidence="7">Thioredoxin-like protein</fullName>
    </submittedName>
</protein>
<feature type="domain" description="Thioredoxin" evidence="6">
    <location>
        <begin position="322"/>
        <end position="474"/>
    </location>
</feature>
<dbReference type="PANTHER" id="PTHR42852:SF6">
    <property type="entry name" value="THIOL:DISULFIDE INTERCHANGE PROTEIN DSBE"/>
    <property type="match status" value="1"/>
</dbReference>
<evidence type="ECO:0000256" key="5">
    <source>
        <dbReference type="SAM" id="SignalP"/>
    </source>
</evidence>
<dbReference type="InterPro" id="IPR036249">
    <property type="entry name" value="Thioredoxin-like_sf"/>
</dbReference>
<dbReference type="Gene3D" id="3.40.30.10">
    <property type="entry name" value="Glutaredoxin"/>
    <property type="match status" value="1"/>
</dbReference>
<dbReference type="EMBL" id="PVTE01000003">
    <property type="protein sequence ID" value="PRY44248.1"/>
    <property type="molecule type" value="Genomic_DNA"/>
</dbReference>
<dbReference type="SUPFAM" id="SSF52833">
    <property type="entry name" value="Thioredoxin-like"/>
    <property type="match status" value="1"/>
</dbReference>
<dbReference type="AlphaFoldDB" id="A0A2T0TF48"/>
<gene>
    <name evidence="7" type="ORF">CLV58_103217</name>
</gene>
<keyword evidence="3" id="KW-1015">Disulfide bond</keyword>
<dbReference type="InterPro" id="IPR012336">
    <property type="entry name" value="Thioredoxin-like_fold"/>
</dbReference>
<dbReference type="PROSITE" id="PS51352">
    <property type="entry name" value="THIOREDOXIN_2"/>
    <property type="match status" value="1"/>
</dbReference>
<dbReference type="RefSeq" id="WP_146141366.1">
    <property type="nucleotide sequence ID" value="NZ_PVTE01000003.1"/>
</dbReference>
<feature type="chain" id="PRO_5015768148" evidence="5">
    <location>
        <begin position="19"/>
        <end position="474"/>
    </location>
</feature>
<dbReference type="Proteomes" id="UP000238375">
    <property type="component" value="Unassembled WGS sequence"/>
</dbReference>
<keyword evidence="8" id="KW-1185">Reference proteome</keyword>
<evidence type="ECO:0000313" key="7">
    <source>
        <dbReference type="EMBL" id="PRY44248.1"/>
    </source>
</evidence>
<keyword evidence="5" id="KW-0732">Signal</keyword>
<dbReference type="GO" id="GO:0017004">
    <property type="term" value="P:cytochrome complex assembly"/>
    <property type="evidence" value="ECO:0007669"/>
    <property type="project" value="UniProtKB-KW"/>
</dbReference>
<dbReference type="PANTHER" id="PTHR42852">
    <property type="entry name" value="THIOL:DISULFIDE INTERCHANGE PROTEIN DSBE"/>
    <property type="match status" value="1"/>
</dbReference>
<proteinExistence type="predicted"/>
<sequence>MPLFVFILCSSIFCYAHAEQTRLTQLSTEQHSELTINKEAPDSTTLVFDKKHKRSDFFYYQDYYDEVSAPFDLNGKSTTFRFLFDKDVTLFIVRDDGTSSCTIHPGETIHIASSREYGIEKKGDRTRSNELNFISSLNRSIGTELEGFYAYKPSINQKTTQIISSATELYQKRIAYLEKYMKINTLSTAFERAIRNKLYSVYYNDVTSLYARGAKPLDQPIENFIERERSKPIDTSQVDDSALNHTQYLALKRNKAKPTLSTMFEIASKEFSGKTRDRALYSIVRLAFKDKTDSLLRLTERFQSIATDDYLKRYAQENFALTTLSEATKDYSQSELVSPDGRILTWSDFISSKKDTVVYVDFWASWCAPCIAEMPNSYKLRETFKGKKISFVYISIDDINTSWKNSLSSVGLIPYKTNNYRMRLGSKSKLKESLTISMIPRYMVIGMDGKIEINNATRPSDPATARILTILLKE</sequence>
<evidence type="ECO:0000256" key="1">
    <source>
        <dbReference type="ARBA" id="ARBA00004196"/>
    </source>
</evidence>
<dbReference type="InterPro" id="IPR050553">
    <property type="entry name" value="Thioredoxin_ResA/DsbE_sf"/>
</dbReference>
<evidence type="ECO:0000259" key="6">
    <source>
        <dbReference type="PROSITE" id="PS51352"/>
    </source>
</evidence>
<evidence type="ECO:0000256" key="2">
    <source>
        <dbReference type="ARBA" id="ARBA00022748"/>
    </source>
</evidence>
<evidence type="ECO:0000256" key="3">
    <source>
        <dbReference type="ARBA" id="ARBA00023157"/>
    </source>
</evidence>
<name>A0A2T0TF48_9BACT</name>
<keyword evidence="2" id="KW-0201">Cytochrome c-type biogenesis</keyword>
<comment type="caution">
    <text evidence="7">The sequence shown here is derived from an EMBL/GenBank/DDBJ whole genome shotgun (WGS) entry which is preliminary data.</text>
</comment>
<reference evidence="7 8" key="1">
    <citation type="submission" date="2018-03" db="EMBL/GenBank/DDBJ databases">
        <title>Genomic Encyclopedia of Archaeal and Bacterial Type Strains, Phase II (KMG-II): from individual species to whole genera.</title>
        <authorList>
            <person name="Goeker M."/>
        </authorList>
    </citation>
    <scope>NUCLEOTIDE SEQUENCE [LARGE SCALE GENOMIC DNA]</scope>
    <source>
        <strain evidence="7 8">DSM 28354</strain>
    </source>
</reference>